<evidence type="ECO:0000313" key="3">
    <source>
        <dbReference type="Proteomes" id="UP000521943"/>
    </source>
</evidence>
<dbReference type="AlphaFoldDB" id="A0A8H6M2W3"/>
<dbReference type="EMBL" id="JACGCI010000052">
    <property type="protein sequence ID" value="KAF6751219.1"/>
    <property type="molecule type" value="Genomic_DNA"/>
</dbReference>
<organism evidence="2 3">
    <name type="scientific">Ephemerocybe angulata</name>
    <dbReference type="NCBI Taxonomy" id="980116"/>
    <lineage>
        <taxon>Eukaryota</taxon>
        <taxon>Fungi</taxon>
        <taxon>Dikarya</taxon>
        <taxon>Basidiomycota</taxon>
        <taxon>Agaricomycotina</taxon>
        <taxon>Agaricomycetes</taxon>
        <taxon>Agaricomycetidae</taxon>
        <taxon>Agaricales</taxon>
        <taxon>Agaricineae</taxon>
        <taxon>Psathyrellaceae</taxon>
        <taxon>Ephemerocybe</taxon>
    </lineage>
</organism>
<reference evidence="2 3" key="1">
    <citation type="submission" date="2020-07" db="EMBL/GenBank/DDBJ databases">
        <title>Comparative genomics of pyrophilous fungi reveals a link between fire events and developmental genes.</title>
        <authorList>
            <consortium name="DOE Joint Genome Institute"/>
            <person name="Steindorff A.S."/>
            <person name="Carver A."/>
            <person name="Calhoun S."/>
            <person name="Stillman K."/>
            <person name="Liu H."/>
            <person name="Lipzen A."/>
            <person name="Pangilinan J."/>
            <person name="Labutti K."/>
            <person name="Bruns T.D."/>
            <person name="Grigoriev I.V."/>
        </authorList>
    </citation>
    <scope>NUCLEOTIDE SEQUENCE [LARGE SCALE GENOMIC DNA]</scope>
    <source>
        <strain evidence="2 3">CBS 144469</strain>
    </source>
</reference>
<feature type="non-terminal residue" evidence="2">
    <location>
        <position position="576"/>
    </location>
</feature>
<evidence type="ECO:0000256" key="1">
    <source>
        <dbReference type="SAM" id="MobiDB-lite"/>
    </source>
</evidence>
<dbReference type="OrthoDB" id="3267861at2759"/>
<sequence>MTGETIPETTFDSSTSAVAVKKTHPKMTHFTDIITFLVKCNMDIKFIGSGPDASAFVYYCTDYITKPSLSMHVGLSALSHAINRIEDRRKRQVNAESPESDESQLASAMTIAVNSMMGHQEISHQQVMSYIVGSGDHYTSELFAPMNWWSISHHVEEFCRRVDQTGDFVPLDNVSLQVTSEGKLTVCNSRLDYCLRSNEAEISDLGLYDFVSIVVKVPLPAKKSGHSENGNILRFSSSEHPQYTTHGLRFRKKEYVPVLLGPSVLRKSVSSEDSEKRAMQLLTLFKPWRTPNDLKTPDQTWTAAYADFSIHFTPRQLKLIENMDTLAASKEDRDRDTERKSKRESVGVYPRDHVPVTGDGERIINSTSYLSSDLFSCIFYAFDSGESATQGRLRNILGASDAANLDGCYISHEGNPEPVPSRHSTDVEDLGGLDEEVELDEQLQYVTGIRLNHVQKMIDAGEHAQTPNNRQALNDHVGPDVMISRVPAANPAPLPLFRIRLRTGDLANDPRWKHVWAIAENRGLFTNEEQMRAFLIVATHIIRGGRQLLMYIGGMGGTGKSHVIHAVQDLLNSMDR</sequence>
<protein>
    <submittedName>
        <fullName evidence="2">Uncharacterized protein</fullName>
    </submittedName>
</protein>
<proteinExistence type="predicted"/>
<name>A0A8H6M2W3_9AGAR</name>
<feature type="compositionally biased region" description="Basic and acidic residues" evidence="1">
    <location>
        <begin position="329"/>
        <end position="354"/>
    </location>
</feature>
<accession>A0A8H6M2W3</accession>
<keyword evidence="3" id="KW-1185">Reference proteome</keyword>
<dbReference type="Proteomes" id="UP000521943">
    <property type="component" value="Unassembled WGS sequence"/>
</dbReference>
<evidence type="ECO:0000313" key="2">
    <source>
        <dbReference type="EMBL" id="KAF6751219.1"/>
    </source>
</evidence>
<feature type="region of interest" description="Disordered" evidence="1">
    <location>
        <begin position="328"/>
        <end position="354"/>
    </location>
</feature>
<gene>
    <name evidence="2" type="ORF">DFP72DRAFT_787883</name>
</gene>
<comment type="caution">
    <text evidence="2">The sequence shown here is derived from an EMBL/GenBank/DDBJ whole genome shotgun (WGS) entry which is preliminary data.</text>
</comment>